<dbReference type="Proteomes" id="UP001107558">
    <property type="component" value="Chromosome 3"/>
</dbReference>
<feature type="compositionally biased region" description="Low complexity" evidence="1">
    <location>
        <begin position="862"/>
        <end position="876"/>
    </location>
</feature>
<feature type="region of interest" description="Disordered" evidence="1">
    <location>
        <begin position="1559"/>
        <end position="1584"/>
    </location>
</feature>
<feature type="region of interest" description="Disordered" evidence="1">
    <location>
        <begin position="860"/>
        <end position="893"/>
    </location>
</feature>
<feature type="compositionally biased region" description="Low complexity" evidence="1">
    <location>
        <begin position="1629"/>
        <end position="1642"/>
    </location>
</feature>
<feature type="region of interest" description="Disordered" evidence="1">
    <location>
        <begin position="565"/>
        <end position="586"/>
    </location>
</feature>
<feature type="compositionally biased region" description="Basic and acidic residues" evidence="1">
    <location>
        <begin position="737"/>
        <end position="748"/>
    </location>
</feature>
<keyword evidence="3" id="KW-1185">Reference proteome</keyword>
<feature type="compositionally biased region" description="Basic and acidic residues" evidence="1">
    <location>
        <begin position="1126"/>
        <end position="1135"/>
    </location>
</feature>
<gene>
    <name evidence="2" type="ORF">PVAND_001970</name>
</gene>
<feature type="compositionally biased region" description="Basic residues" evidence="1">
    <location>
        <begin position="1180"/>
        <end position="1189"/>
    </location>
</feature>
<organism evidence="2 3">
    <name type="scientific">Polypedilum vanderplanki</name>
    <name type="common">Sleeping chironomid midge</name>
    <dbReference type="NCBI Taxonomy" id="319348"/>
    <lineage>
        <taxon>Eukaryota</taxon>
        <taxon>Metazoa</taxon>
        <taxon>Ecdysozoa</taxon>
        <taxon>Arthropoda</taxon>
        <taxon>Hexapoda</taxon>
        <taxon>Insecta</taxon>
        <taxon>Pterygota</taxon>
        <taxon>Neoptera</taxon>
        <taxon>Endopterygota</taxon>
        <taxon>Diptera</taxon>
        <taxon>Nematocera</taxon>
        <taxon>Chironomoidea</taxon>
        <taxon>Chironomidae</taxon>
        <taxon>Chironominae</taxon>
        <taxon>Polypedilum</taxon>
        <taxon>Polypedilum</taxon>
    </lineage>
</organism>
<feature type="compositionally biased region" description="Low complexity" evidence="1">
    <location>
        <begin position="417"/>
        <end position="434"/>
    </location>
</feature>
<dbReference type="EMBL" id="JADBJN010000003">
    <property type="protein sequence ID" value="KAG5671794.1"/>
    <property type="molecule type" value="Genomic_DNA"/>
</dbReference>
<feature type="region of interest" description="Disordered" evidence="1">
    <location>
        <begin position="364"/>
        <end position="385"/>
    </location>
</feature>
<evidence type="ECO:0000313" key="3">
    <source>
        <dbReference type="Proteomes" id="UP001107558"/>
    </source>
</evidence>
<feature type="region of interest" description="Disordered" evidence="1">
    <location>
        <begin position="1629"/>
        <end position="1661"/>
    </location>
</feature>
<feature type="compositionally biased region" description="Basic residues" evidence="1">
    <location>
        <begin position="1146"/>
        <end position="1156"/>
    </location>
</feature>
<reference evidence="2" key="1">
    <citation type="submission" date="2021-03" db="EMBL/GenBank/DDBJ databases">
        <title>Chromosome level genome of the anhydrobiotic midge Polypedilum vanderplanki.</title>
        <authorList>
            <person name="Yoshida Y."/>
            <person name="Kikawada T."/>
            <person name="Gusev O."/>
        </authorList>
    </citation>
    <scope>NUCLEOTIDE SEQUENCE</scope>
    <source>
        <strain evidence="2">NIAS01</strain>
        <tissue evidence="2">Whole body or cell culture</tissue>
    </source>
</reference>
<feature type="region of interest" description="Disordered" evidence="1">
    <location>
        <begin position="1112"/>
        <end position="1197"/>
    </location>
</feature>
<feature type="compositionally biased region" description="Low complexity" evidence="1">
    <location>
        <begin position="365"/>
        <end position="385"/>
    </location>
</feature>
<feature type="compositionally biased region" description="Basic residues" evidence="1">
    <location>
        <begin position="467"/>
        <end position="476"/>
    </location>
</feature>
<feature type="compositionally biased region" description="Basic and acidic residues" evidence="1">
    <location>
        <begin position="1331"/>
        <end position="1344"/>
    </location>
</feature>
<sequence>MSRKKSIDLTNLPEVPEIPENCGSSNKKFTLKSENNEQLVTMLSNLKEREMSFYENIRAFNGDVNDINQVADMSSNNKNNNLTEDEEQCRDYLSPLMNRTQTSIVQLIQIKESLHQLDSLHQIVEQLLMVQEQNYQMRKRLKTVKTLSALKEMEIQINSDPEKFMKSSGFFEDGSDIENEGEFEQNMQDLEAMLAASKSASNKRNASKKHRSKSIISEENSMPLKENNRNYPLRRQSAVSDFKPKVSKWTKVKAAFKWEKTNTLHLSESKSSDSILSPNNDNYKNFLKVPSTQAACQSCSGDSVISTSSGKVLTATTPEISSAHSSDENDEMIKARNFNFIRPPSFHDDERRSHSLDGELTFGANSQSLEKSNSKNSKSAWSKVKGIVTNRNSRKSIKSTDSASRDISPIDIIEVQSDSVSSPNHSSSSPNNFNLGVPEIDLCPTSDENENKRFDDGRLLMRSSVKQPRRSSKKSKLIPEIESLPEDEAFESSKSRQLPSPLILKKDLSETDSVEGTNITPNLKKFFYPKNLSVSDPNSPLKTQEFFSENDFSSGADNDYSFSFSEPLSPLKRGSNNSSRSSRQQDEIMKNYHELQRKIKLEFENKQQEWSKIRPLMVQLNNSVPSYLKEEDLSLPSTPKNAIENLMLNEENLSADFKRKLEEWRVKKGQQSGSGKKQAPDWQLWKTGQMKFENQGLIALPDAKDLPEEFQKKLNEWKQMKAEGRSPPYNHQTSVQEKLKRQFSKTDKSSSSNESSMKRTKTQSTEACEEELPPQLKSIKSANEIVVQTSDGLMKFKGISRSFTRKLYEWEKAKGIEPESDSSTFAFLHPKYQVQVDEYESNDLENGCMKRALSVDSIKPVPHSSQMSHQPSSLSLNDADNLKEPNEKKASSDIEIYCDGKRKEDSMLEEPEAVIVEVEDEGLDLTPMPSLSASSQLQIPVFKFDFAHKDLKSEAEADFSRTFNDVKQLLEELKMNFSSFNDSRSISDEGIKHLNVKLKILYDLLSQLKQFKKRSTKDELEISVTLSKELFEMLNDYDNYSSNASQNFFLDMSGKLIKIEECLKSIDYEKFQATTSIQNSEDKGIATIFHTPTFICNSVKVDESTTNNVMHLKVSSESEMPELSTEDVRSDEKSSKKVVRNASSSSKRKIRLRRMGSRQNSKTESDSDEEYAQIPEAQRKLKRKSSRAKKQLDSDKSIDSFQGEEEVVYVFKIKPGETNEVITKTSENSNTVNHTSESSSILISPTENCVELIEASANDLICQGTYANPIVKTKRKIFTPIEVDSVNNKNSSTVISHEIESSSASSDKSDKEKSSQEEEITKVEVGNTSEESSHAKTHESGAIEKSDIIKRADLAPSIRLMIEKYHQNIEQKSTSNSNSSSPLWLSPVLDRRVRKQSAEYQFKIMKSNSFQEINEEEDVCEKIENETPKTSTAVAIVEEQTVINIDLPPQTQSATGCIPKIPKNLPKIQVETDEVVHKRSESEKPKTPLSERALKIKQAKEAFFRSTVSPFKDEQTNWNYRLSQISVGSTDSNSIENMSCSTSMLPTNDPVVKVIDEENKTSSLPRNVSSTASTSEFERDSQKHSKFGLSTLATKLRKVKLKRGPKEVQKMNTVPVLCRQSLNVNLFSNQSSTSESQPQSSRQLKKPSDDSVMKSKSLGNF</sequence>
<comment type="caution">
    <text evidence="2">The sequence shown here is derived from an EMBL/GenBank/DDBJ whole genome shotgun (WGS) entry which is preliminary data.</text>
</comment>
<feature type="compositionally biased region" description="Polar residues" evidence="1">
    <location>
        <begin position="1561"/>
        <end position="1575"/>
    </location>
</feature>
<dbReference type="OrthoDB" id="8191083at2759"/>
<protein>
    <submittedName>
        <fullName evidence="2">Uncharacterized protein</fullName>
    </submittedName>
</protein>
<feature type="region of interest" description="Disordered" evidence="1">
    <location>
        <begin position="459"/>
        <end position="480"/>
    </location>
</feature>
<accession>A0A9J6BPV7</accession>
<proteinExistence type="predicted"/>
<feature type="region of interest" description="Disordered" evidence="1">
    <location>
        <begin position="721"/>
        <end position="773"/>
    </location>
</feature>
<feature type="region of interest" description="Disordered" evidence="1">
    <location>
        <begin position="417"/>
        <end position="436"/>
    </location>
</feature>
<feature type="region of interest" description="Disordered" evidence="1">
    <location>
        <begin position="1295"/>
        <end position="1344"/>
    </location>
</feature>
<evidence type="ECO:0000256" key="1">
    <source>
        <dbReference type="SAM" id="MobiDB-lite"/>
    </source>
</evidence>
<feature type="compositionally biased region" description="Basic and acidic residues" evidence="1">
    <location>
        <begin position="1307"/>
        <end position="1322"/>
    </location>
</feature>
<evidence type="ECO:0000313" key="2">
    <source>
        <dbReference type="EMBL" id="KAG5671794.1"/>
    </source>
</evidence>
<feature type="region of interest" description="Disordered" evidence="1">
    <location>
        <begin position="196"/>
        <end position="228"/>
    </location>
</feature>
<name>A0A9J6BPV7_POLVA</name>
<feature type="compositionally biased region" description="Basic and acidic residues" evidence="1">
    <location>
        <begin position="880"/>
        <end position="893"/>
    </location>
</feature>